<comment type="similarity">
    <text evidence="1 2">Belongs to the RTX toxin acyltransferase family.</text>
</comment>
<accession>A0A4V2SLF6</accession>
<dbReference type="GO" id="GO:0005737">
    <property type="term" value="C:cytoplasm"/>
    <property type="evidence" value="ECO:0007669"/>
    <property type="project" value="UniProtKB-SubCell"/>
</dbReference>
<dbReference type="AlphaFoldDB" id="A0A4V2SLF6"/>
<dbReference type="GO" id="GO:0009404">
    <property type="term" value="P:toxin metabolic process"/>
    <property type="evidence" value="ECO:0007669"/>
    <property type="project" value="UniProtKB-UniRule"/>
</dbReference>
<dbReference type="Pfam" id="PF02794">
    <property type="entry name" value="HlyC"/>
    <property type="match status" value="1"/>
</dbReference>
<dbReference type="GO" id="GO:0016746">
    <property type="term" value="F:acyltransferase activity"/>
    <property type="evidence" value="ECO:0007669"/>
    <property type="project" value="UniProtKB-UniRule"/>
</dbReference>
<dbReference type="Proteomes" id="UP000295733">
    <property type="component" value="Unassembled WGS sequence"/>
</dbReference>
<organism evidence="3 4">
    <name type="scientific">Rhodovulum adriaticum</name>
    <name type="common">Rhodopseudomonas adriatica</name>
    <dbReference type="NCBI Taxonomy" id="35804"/>
    <lineage>
        <taxon>Bacteria</taxon>
        <taxon>Pseudomonadati</taxon>
        <taxon>Pseudomonadota</taxon>
        <taxon>Alphaproteobacteria</taxon>
        <taxon>Rhodobacterales</taxon>
        <taxon>Paracoccaceae</taxon>
        <taxon>Rhodovulum</taxon>
    </lineage>
</organism>
<keyword evidence="2 3" id="KW-0012">Acyltransferase</keyword>
<proteinExistence type="inferred from homology"/>
<comment type="subcellular location">
    <subcellularLocation>
        <location evidence="2">Cytoplasm</location>
    </subcellularLocation>
</comment>
<keyword evidence="4" id="KW-1185">Reference proteome</keyword>
<keyword evidence="2" id="KW-0204">Cytolysis</keyword>
<evidence type="ECO:0000256" key="1">
    <source>
        <dbReference type="ARBA" id="ARBA00005686"/>
    </source>
</evidence>
<evidence type="ECO:0000256" key="2">
    <source>
        <dbReference type="RuleBase" id="RU368102"/>
    </source>
</evidence>
<keyword evidence="2 3" id="KW-0808">Transferase</keyword>
<name>A0A4V2SLF6_RHOAD</name>
<keyword evidence="2" id="KW-0963">Cytoplasm</keyword>
<dbReference type="InterPro" id="IPR003996">
    <property type="entry name" value="RTX_toxin-activating_protC_bac"/>
</dbReference>
<reference evidence="3 4" key="1">
    <citation type="submission" date="2019-03" db="EMBL/GenBank/DDBJ databases">
        <title>Genomic Encyclopedia of Type Strains, Phase IV (KMG-IV): sequencing the most valuable type-strain genomes for metagenomic binning, comparative biology and taxonomic classification.</title>
        <authorList>
            <person name="Goeker M."/>
        </authorList>
    </citation>
    <scope>NUCLEOTIDE SEQUENCE [LARGE SCALE GENOMIC DNA]</scope>
    <source>
        <strain evidence="3 4">DSM 2781</strain>
    </source>
</reference>
<dbReference type="RefSeq" id="WP_132602290.1">
    <property type="nucleotide sequence ID" value="NZ_NRRP01000002.1"/>
</dbReference>
<evidence type="ECO:0000313" key="3">
    <source>
        <dbReference type="EMBL" id="TCP23206.1"/>
    </source>
</evidence>
<protein>
    <recommendedName>
        <fullName evidence="2">RTX toxin-activating lysine-acyltransferase</fullName>
        <ecNumber evidence="2">2.3.1.-</ecNumber>
    </recommendedName>
</protein>
<comment type="caution">
    <text evidence="3">The sequence shown here is derived from an EMBL/GenBank/DDBJ whole genome shotgun (WGS) entry which is preliminary data.</text>
</comment>
<dbReference type="GO" id="GO:0031640">
    <property type="term" value="P:killing of cells of another organism"/>
    <property type="evidence" value="ECO:0007669"/>
    <property type="project" value="UniProtKB-KW"/>
</dbReference>
<dbReference type="OrthoDB" id="5431564at2"/>
<comment type="function">
    <text evidence="2">Involved in fatty acylation of protoxin at internal lysine residues, thereby converting it to the active toxin.</text>
</comment>
<sequence>MSGLTDSTGTPLPRLEQPSPNLLRAYGDMLFLTFRSSRHAALPVAGLRTFLEPPLTLGQFRIFRFDDVPRGMITWAWMTPEAERRLITGEVLRPEDWHGGDRLWIVEMVAPYRGLAASMVRWLMVPGHFTDRSFLFRRVGDDNRTRRIVHIDFQADRLSRVMTEAQFFAAADDDLPAGRPPG</sequence>
<dbReference type="EMBL" id="SLXL01000004">
    <property type="protein sequence ID" value="TCP23206.1"/>
    <property type="molecule type" value="Genomic_DNA"/>
</dbReference>
<gene>
    <name evidence="3" type="ORF">EV656_104179</name>
</gene>
<evidence type="ECO:0000313" key="4">
    <source>
        <dbReference type="Proteomes" id="UP000295733"/>
    </source>
</evidence>
<dbReference type="EC" id="2.3.1.-" evidence="2"/>